<dbReference type="EMBL" id="JRAK01000125">
    <property type="protein sequence ID" value="KGN85586.1"/>
    <property type="molecule type" value="Genomic_DNA"/>
</dbReference>
<name>A0A0A2F3I0_9PORP</name>
<evidence type="ECO:0000313" key="2">
    <source>
        <dbReference type="EMBL" id="KGN85586.1"/>
    </source>
</evidence>
<dbReference type="RefSeq" id="WP_039426063.1">
    <property type="nucleotide sequence ID" value="NZ_JRAK01000125.1"/>
</dbReference>
<protein>
    <submittedName>
        <fullName evidence="2">Uncharacterized protein</fullName>
    </submittedName>
</protein>
<keyword evidence="3" id="KW-1185">Reference proteome</keyword>
<evidence type="ECO:0000256" key="1">
    <source>
        <dbReference type="SAM" id="MobiDB-lite"/>
    </source>
</evidence>
<gene>
    <name evidence="2" type="ORF">HR15_09605</name>
</gene>
<feature type="region of interest" description="Disordered" evidence="1">
    <location>
        <begin position="1"/>
        <end position="79"/>
    </location>
</feature>
<feature type="compositionally biased region" description="Polar residues" evidence="1">
    <location>
        <begin position="33"/>
        <end position="43"/>
    </location>
</feature>
<feature type="compositionally biased region" description="Basic and acidic residues" evidence="1">
    <location>
        <begin position="45"/>
        <end position="70"/>
    </location>
</feature>
<dbReference type="Proteomes" id="UP000030146">
    <property type="component" value="Unassembled WGS sequence"/>
</dbReference>
<dbReference type="AlphaFoldDB" id="A0A0A2F3I0"/>
<proteinExistence type="predicted"/>
<evidence type="ECO:0000313" key="3">
    <source>
        <dbReference type="Proteomes" id="UP000030146"/>
    </source>
</evidence>
<sequence>MKEGFDLSHYLNVGKGNQEKQSEQSQPSEPAKLSSTSEQTLPSESLHEEKDNLKAEQSKQEREGTSDTKHSKTYQPEAT</sequence>
<comment type="caution">
    <text evidence="2">The sequence shown here is derived from an EMBL/GenBank/DDBJ whole genome shotgun (WGS) entry which is preliminary data.</text>
</comment>
<organism evidence="2 3">
    <name type="scientific">Porphyromonas gulae</name>
    <dbReference type="NCBI Taxonomy" id="111105"/>
    <lineage>
        <taxon>Bacteria</taxon>
        <taxon>Pseudomonadati</taxon>
        <taxon>Bacteroidota</taxon>
        <taxon>Bacteroidia</taxon>
        <taxon>Bacteroidales</taxon>
        <taxon>Porphyromonadaceae</taxon>
        <taxon>Porphyromonas</taxon>
    </lineage>
</organism>
<accession>A0A0A2F3I0</accession>
<reference evidence="2 3" key="1">
    <citation type="submission" date="2014-08" db="EMBL/GenBank/DDBJ databases">
        <title>Porphyromonas gulae strain:COT-052_OH3439 Genome sequencing.</title>
        <authorList>
            <person name="Wallis C."/>
            <person name="Deusch O."/>
            <person name="O'Flynn C."/>
            <person name="Davis I."/>
            <person name="Jospin G."/>
            <person name="Darling A.E."/>
            <person name="Coil D.A."/>
            <person name="Alexiev A."/>
            <person name="Horsfall A."/>
            <person name="Kirkwood N."/>
            <person name="Harris S."/>
            <person name="Eisen J.A."/>
        </authorList>
    </citation>
    <scope>NUCLEOTIDE SEQUENCE [LARGE SCALE GENOMIC DNA]</scope>
    <source>
        <strain evidence="3">COT-052 OH3439</strain>
    </source>
</reference>